<dbReference type="GO" id="GO:0047372">
    <property type="term" value="F:monoacylglycerol lipase activity"/>
    <property type="evidence" value="ECO:0007669"/>
    <property type="project" value="TreeGrafter"/>
</dbReference>
<reference evidence="2" key="1">
    <citation type="submission" date="2021-01" db="EMBL/GenBank/DDBJ databases">
        <authorList>
            <consortium name="Genoscope - CEA"/>
            <person name="William W."/>
        </authorList>
    </citation>
    <scope>NUCLEOTIDE SEQUENCE</scope>
</reference>
<dbReference type="InterPro" id="IPR000073">
    <property type="entry name" value="AB_hydrolase_1"/>
</dbReference>
<name>A0A8S1N0R7_PARPR</name>
<dbReference type="InterPro" id="IPR050960">
    <property type="entry name" value="AB_hydrolase_4_sf"/>
</dbReference>
<dbReference type="FunFam" id="3.40.50.1820:FF:000502">
    <property type="entry name" value="Predicted protein"/>
    <property type="match status" value="1"/>
</dbReference>
<feature type="domain" description="AB hydrolase-1" evidence="1">
    <location>
        <begin position="130"/>
        <end position="352"/>
    </location>
</feature>
<organism evidence="2 3">
    <name type="scientific">Paramecium primaurelia</name>
    <dbReference type="NCBI Taxonomy" id="5886"/>
    <lineage>
        <taxon>Eukaryota</taxon>
        <taxon>Sar</taxon>
        <taxon>Alveolata</taxon>
        <taxon>Ciliophora</taxon>
        <taxon>Intramacronucleata</taxon>
        <taxon>Oligohymenophorea</taxon>
        <taxon>Peniculida</taxon>
        <taxon>Parameciidae</taxon>
        <taxon>Paramecium</taxon>
    </lineage>
</organism>
<keyword evidence="3" id="KW-1185">Reference proteome</keyword>
<accession>A0A8S1N0R7</accession>
<gene>
    <name evidence="2" type="ORF">PPRIM_AZ9-3.1.T0700014</name>
</gene>
<sequence>MFVTILRSTTSLQLKPKLVYQKYLTRLRTVSLAGAVTVAASAYYCYECFWNTSMEFIHHPEAIEKHVLSIFADIKYRPTFYISHRLMQLAYATRWEKKLDTEFERQLFKLSDGGQLALDWKNKHVVTNKPLILITHGLTGGSETNYIKHAAQTLADAGYQVVCFNQRGVSNCELLTSKYHFHGCTNDLREVINYLQENKQKGQQIFGLGFSIGGSLLLKYAGEEGYKCKVNRIFSVANPYDLLDCSHNIMKFRNKIYDWSITCNFKMLLKQHQNSLTENEKTKGIQIQEALQAKNTYEFDELITRRLFDFDSPEQLYSSIGCGNYIKDVKVPVLIMHAKDDPIVPQFLVPYDQIKQNPNIIVGLTNKGAHVEWFTGLKPQRWIMNPILRYFEEIQSL</sequence>
<evidence type="ECO:0000313" key="3">
    <source>
        <dbReference type="Proteomes" id="UP000688137"/>
    </source>
</evidence>
<dbReference type="Proteomes" id="UP000688137">
    <property type="component" value="Unassembled WGS sequence"/>
</dbReference>
<evidence type="ECO:0000259" key="1">
    <source>
        <dbReference type="Pfam" id="PF00561"/>
    </source>
</evidence>
<evidence type="ECO:0000313" key="2">
    <source>
        <dbReference type="EMBL" id="CAD8083346.1"/>
    </source>
</evidence>
<comment type="caution">
    <text evidence="2">The sequence shown here is derived from an EMBL/GenBank/DDBJ whole genome shotgun (WGS) entry which is preliminary data.</text>
</comment>
<dbReference type="InterPro" id="IPR012020">
    <property type="entry name" value="ABHD4"/>
</dbReference>
<dbReference type="OMA" id="GCCRTKI"/>
<dbReference type="PANTHER" id="PTHR10794">
    <property type="entry name" value="ABHYDROLASE DOMAIN-CONTAINING PROTEIN"/>
    <property type="match status" value="1"/>
</dbReference>
<dbReference type="GO" id="GO:0034338">
    <property type="term" value="F:short-chain carboxylesterase activity"/>
    <property type="evidence" value="ECO:0007669"/>
    <property type="project" value="TreeGrafter"/>
</dbReference>
<dbReference type="EMBL" id="CAJJDM010000073">
    <property type="protein sequence ID" value="CAD8083346.1"/>
    <property type="molecule type" value="Genomic_DNA"/>
</dbReference>
<dbReference type="PIRSF" id="PIRSF005211">
    <property type="entry name" value="Ab_hydro_YheT"/>
    <property type="match status" value="1"/>
</dbReference>
<protein>
    <recommendedName>
        <fullName evidence="1">AB hydrolase-1 domain-containing protein</fullName>
    </recommendedName>
</protein>
<dbReference type="PANTHER" id="PTHR10794:SF63">
    <property type="entry name" value="ALPHA_BETA HYDROLASE 1, ISOFORM A"/>
    <property type="match status" value="1"/>
</dbReference>
<dbReference type="AlphaFoldDB" id="A0A8S1N0R7"/>
<proteinExistence type="predicted"/>
<dbReference type="Pfam" id="PF00561">
    <property type="entry name" value="Abhydrolase_1"/>
    <property type="match status" value="1"/>
</dbReference>